<gene>
    <name evidence="2" type="ORF">DSYM_24290</name>
</gene>
<feature type="transmembrane region" description="Helical" evidence="1">
    <location>
        <begin position="121"/>
        <end position="141"/>
    </location>
</feature>
<evidence type="ECO:0000313" key="2">
    <source>
        <dbReference type="EMBL" id="BBO21730.1"/>
    </source>
</evidence>
<keyword evidence="1" id="KW-0812">Transmembrane</keyword>
<feature type="transmembrane region" description="Helical" evidence="1">
    <location>
        <begin position="62"/>
        <end position="83"/>
    </location>
</feature>
<feature type="transmembrane region" description="Helical" evidence="1">
    <location>
        <begin position="261"/>
        <end position="289"/>
    </location>
</feature>
<sequence>MTPRVPSYSTPAASPTIGPAAMLIGITLLAILFGLAAVTTHPIVIGVAASLLIGAALLARPVWLLWMIFVLGLLVAGIVPIWAEGAAAKAVWGIAVLGFAIMGVAFFRAATVRACTRDTPAFVWAALAFFLYVVLNGLSHFDNPYEFLSGFKRYFQVAGLLFALAWLPLNEKDIARWRKFLLVVAVTQLPWAAYELVRLVPIRESFQYAYPGLVPIDVVAGTFGAEMTKGGASAEMAFFLIIALLFLLARLRDGGLKTRRIFWLLPIILAPLFMGETKIVVVLLPLAFLTLYRQEFLARPHVALVGLALGALLTVAAGYTYLVVMKKNLDDMLARTLSYNIYEKGHGNYALNRTRVLTFWAGQQGLHDPAGAVFGHGVGSAHDQSGGHIARHYPGYGISLTAASILLWEQGVVGVALFFIMLVLAWRCATRIRGETQENWVKADTAAIQAVLPIIGLYIFYRSVLLEALPIQVVIYSLLGYLAWLARRTSSKKA</sequence>
<feature type="transmembrane region" description="Helical" evidence="1">
    <location>
        <begin position="446"/>
        <end position="463"/>
    </location>
</feature>
<feature type="transmembrane region" description="Helical" evidence="1">
    <location>
        <begin position="232"/>
        <end position="249"/>
    </location>
</feature>
<feature type="transmembrane region" description="Helical" evidence="1">
    <location>
        <begin position="89"/>
        <end position="109"/>
    </location>
</feature>
<reference evidence="2" key="1">
    <citation type="journal article" name="DNA Res.">
        <title>The physiological potential of anammox bacteria as revealed by their core genome structure.</title>
        <authorList>
            <person name="Okubo T."/>
            <person name="Toyoda A."/>
            <person name="Fukuhara K."/>
            <person name="Uchiyama I."/>
            <person name="Harigaya Y."/>
            <person name="Kuroiwa M."/>
            <person name="Suzuki T."/>
            <person name="Murakami Y."/>
            <person name="Suwa Y."/>
            <person name="Takami H."/>
        </authorList>
    </citation>
    <scope>NUCLEOTIDE SEQUENCE</scope>
    <source>
        <strain evidence="2">317325-3</strain>
    </source>
</reference>
<evidence type="ECO:0000313" key="3">
    <source>
        <dbReference type="Proteomes" id="UP000662914"/>
    </source>
</evidence>
<dbReference type="EMBL" id="AP021857">
    <property type="protein sequence ID" value="BBO21730.1"/>
    <property type="molecule type" value="Genomic_DNA"/>
</dbReference>
<keyword evidence="1" id="KW-0472">Membrane</keyword>
<feature type="transmembrane region" description="Helical" evidence="1">
    <location>
        <begin position="469"/>
        <end position="486"/>
    </location>
</feature>
<evidence type="ECO:0000256" key="1">
    <source>
        <dbReference type="SAM" id="Phobius"/>
    </source>
</evidence>
<accession>A0A809R284</accession>
<dbReference type="AlphaFoldDB" id="A0A809R284"/>
<feature type="transmembrane region" description="Helical" evidence="1">
    <location>
        <begin position="301"/>
        <end position="322"/>
    </location>
</feature>
<proteinExistence type="predicted"/>
<dbReference type="KEGG" id="ddz:DSYM_24290"/>
<feature type="transmembrane region" description="Helical" evidence="1">
    <location>
        <begin position="405"/>
        <end position="426"/>
    </location>
</feature>
<name>A0A809R284_9PROT</name>
<dbReference type="Proteomes" id="UP000662914">
    <property type="component" value="Chromosome"/>
</dbReference>
<feature type="transmembrane region" description="Helical" evidence="1">
    <location>
        <begin position="20"/>
        <end position="53"/>
    </location>
</feature>
<protein>
    <submittedName>
        <fullName evidence="2">Uncharacterized protein</fullName>
    </submittedName>
</protein>
<keyword evidence="1" id="KW-1133">Transmembrane helix</keyword>
<organism evidence="2 3">
    <name type="scientific">Candidatus Desulfobacillus denitrificans</name>
    <dbReference type="NCBI Taxonomy" id="2608985"/>
    <lineage>
        <taxon>Bacteria</taxon>
        <taxon>Pseudomonadati</taxon>
        <taxon>Pseudomonadota</taxon>
        <taxon>Betaproteobacteria</taxon>
        <taxon>Candidatus Desulfobacillus</taxon>
    </lineage>
</organism>
<feature type="transmembrane region" description="Helical" evidence="1">
    <location>
        <begin position="153"/>
        <end position="169"/>
    </location>
</feature>